<accession>A0ABT1HAW3</accession>
<organism evidence="1 2">
    <name type="scientific">Williamsia maris</name>
    <dbReference type="NCBI Taxonomy" id="72806"/>
    <lineage>
        <taxon>Bacteria</taxon>
        <taxon>Bacillati</taxon>
        <taxon>Actinomycetota</taxon>
        <taxon>Actinomycetes</taxon>
        <taxon>Mycobacteriales</taxon>
        <taxon>Nocardiaceae</taxon>
        <taxon>Williamsia</taxon>
    </lineage>
</organism>
<protein>
    <submittedName>
        <fullName evidence="1">Metallophosphoesterase, PPA1498 family</fullName>
    </submittedName>
</protein>
<dbReference type="Gene3D" id="3.60.21.10">
    <property type="match status" value="1"/>
</dbReference>
<reference evidence="1 2" key="1">
    <citation type="submission" date="2022-06" db="EMBL/GenBank/DDBJ databases">
        <title>Genomic Encyclopedia of Archaeal and Bacterial Type Strains, Phase II (KMG-II): from individual species to whole genera.</title>
        <authorList>
            <person name="Goeker M."/>
        </authorList>
    </citation>
    <scope>NUCLEOTIDE SEQUENCE [LARGE SCALE GENOMIC DNA]</scope>
    <source>
        <strain evidence="1 2">DSM 44693</strain>
    </source>
</reference>
<dbReference type="EMBL" id="JAMTCJ010000001">
    <property type="protein sequence ID" value="MCP2175392.1"/>
    <property type="molecule type" value="Genomic_DNA"/>
</dbReference>
<keyword evidence="2" id="KW-1185">Reference proteome</keyword>
<dbReference type="InterPro" id="IPR029052">
    <property type="entry name" value="Metallo-depent_PP-like"/>
</dbReference>
<dbReference type="InterPro" id="IPR006311">
    <property type="entry name" value="TAT_signal"/>
</dbReference>
<dbReference type="RefSeq" id="WP_253660373.1">
    <property type="nucleotide sequence ID" value="NZ_BAAAJQ010000001.1"/>
</dbReference>
<evidence type="ECO:0000313" key="1">
    <source>
        <dbReference type="EMBL" id="MCP2175392.1"/>
    </source>
</evidence>
<dbReference type="PROSITE" id="PS51318">
    <property type="entry name" value="TAT"/>
    <property type="match status" value="1"/>
</dbReference>
<dbReference type="NCBIfam" id="TIGR03767">
    <property type="entry name" value="P_acnes_RR"/>
    <property type="match status" value="1"/>
</dbReference>
<dbReference type="SUPFAM" id="SSF56300">
    <property type="entry name" value="Metallo-dependent phosphatases"/>
    <property type="match status" value="1"/>
</dbReference>
<dbReference type="InterPro" id="IPR022506">
    <property type="entry name" value="Metallophosphoesterase_PPA1498"/>
</dbReference>
<evidence type="ECO:0000313" key="2">
    <source>
        <dbReference type="Proteomes" id="UP001206895"/>
    </source>
</evidence>
<proteinExistence type="predicted"/>
<sequence>MTEFDRRTLFKGAGALGAAAAVGAATSKAAPLAYADPAVGARAVSIAGTTLEAVGTPASTGVRQYRRLTAGAGWPLIVRSELAAAKAGRDDRRIGLASIVQTTDIHMVDAESPVRLEFIHPQNGSAFRPHEKLGAAATVTLIERINALGSAPFNGRAFDCVVSTGDNTDNHEFAELDWFLTLFSGGSLQQSTGDLNRYEGVQVWGSTLYWQPESSVDDIYKQKGFPQIPGLLSSSIKPISSPGLDTRWFSVFGNHDDSVSGVVPSGIGFIDALYTGNIKLDVPKNQAAIDRVATAYNTAPGSVAKVLAEQVQTGPIRRVTPDARRAPFTPRQYMAEHFRPRYTGPGPVGHGFASHAPQSGITYYSFQIAPGVIGISMDTTNHAGLTDGSIGQVQLDWMEKLIIAGSRKYHDRSGKLVTHEADDTLFVAFSHHTSDTMGLPIPDPEHPFERRNTGAQLLDFFHRFPNVVAWVNGHTHENKITPHRGRTAAQSFWEINTASHIDFPQNARVIEVNDNKDGTLSVFCTLIESAAPYEVAYSDHSVTGLGSMYREFSYNDTGYDPKRLGTSVDHNVELLLVKPN</sequence>
<comment type="caution">
    <text evidence="1">The sequence shown here is derived from an EMBL/GenBank/DDBJ whole genome shotgun (WGS) entry which is preliminary data.</text>
</comment>
<name>A0ABT1HAW3_9NOCA</name>
<gene>
    <name evidence="1" type="ORF">LX13_001199</name>
</gene>
<dbReference type="Proteomes" id="UP001206895">
    <property type="component" value="Unassembled WGS sequence"/>
</dbReference>